<keyword evidence="3" id="KW-1185">Reference proteome</keyword>
<reference evidence="2 3" key="1">
    <citation type="submission" date="2019-01" db="EMBL/GenBank/DDBJ databases">
        <title>Sequencing of cultivated peanut Arachis hypogaea provides insights into genome evolution and oil improvement.</title>
        <authorList>
            <person name="Chen X."/>
        </authorList>
    </citation>
    <scope>NUCLEOTIDE SEQUENCE [LARGE SCALE GENOMIC DNA]</scope>
    <source>
        <strain evidence="3">cv. Fuhuasheng</strain>
        <tissue evidence="2">Leaves</tissue>
    </source>
</reference>
<organism evidence="2 3">
    <name type="scientific">Arachis hypogaea</name>
    <name type="common">Peanut</name>
    <dbReference type="NCBI Taxonomy" id="3818"/>
    <lineage>
        <taxon>Eukaryota</taxon>
        <taxon>Viridiplantae</taxon>
        <taxon>Streptophyta</taxon>
        <taxon>Embryophyta</taxon>
        <taxon>Tracheophyta</taxon>
        <taxon>Spermatophyta</taxon>
        <taxon>Magnoliopsida</taxon>
        <taxon>eudicotyledons</taxon>
        <taxon>Gunneridae</taxon>
        <taxon>Pentapetalae</taxon>
        <taxon>rosids</taxon>
        <taxon>fabids</taxon>
        <taxon>Fabales</taxon>
        <taxon>Fabaceae</taxon>
        <taxon>Papilionoideae</taxon>
        <taxon>50 kb inversion clade</taxon>
        <taxon>dalbergioids sensu lato</taxon>
        <taxon>Dalbergieae</taxon>
        <taxon>Pterocarpus clade</taxon>
        <taxon>Arachis</taxon>
    </lineage>
</organism>
<proteinExistence type="predicted"/>
<sequence>MPEFDVESLRLTRDGELEESTNDGVEDWKLECRDFYLICSSRCFVEKMINASPFYSLDDAITFARQLWFNESSIQSWLDAFSGRRILNLAIRYAPGSMMKELNQWDRMYRAKFGFQFITSTNTWCSLEILDEVKVNVHDLLLCLTSSRHENSLVVELDIAAREEFNLIEHGLDRLWDRMSRENIQKESEEPGEVVPDSLDGEDVVPSDSSNGEGADDTKASTLSYDLNLTPEENEYPYTGMSPEERNAWHLAVWATRYLKP</sequence>
<evidence type="ECO:0000256" key="1">
    <source>
        <dbReference type="SAM" id="MobiDB-lite"/>
    </source>
</evidence>
<evidence type="ECO:0008006" key="4">
    <source>
        <dbReference type="Google" id="ProtNLM"/>
    </source>
</evidence>
<dbReference type="Proteomes" id="UP000289738">
    <property type="component" value="Chromosome A05"/>
</dbReference>
<dbReference type="SUPFAM" id="SSF158694">
    <property type="entry name" value="UraD-Like"/>
    <property type="match status" value="1"/>
</dbReference>
<accession>A0A445D4Z0</accession>
<feature type="region of interest" description="Disordered" evidence="1">
    <location>
        <begin position="185"/>
        <end position="242"/>
    </location>
</feature>
<dbReference type="Gene3D" id="1.10.3330.10">
    <property type="entry name" value="Oxo-4-hydroxy-4-carboxy-5-ureidoimidazoline decarboxylase"/>
    <property type="match status" value="1"/>
</dbReference>
<dbReference type="AlphaFoldDB" id="A0A445D4Z0"/>
<dbReference type="InterPro" id="IPR036778">
    <property type="entry name" value="OHCU_decarboxylase_sf"/>
</dbReference>
<gene>
    <name evidence="2" type="ORF">Ahy_A05g023973</name>
</gene>
<dbReference type="STRING" id="3818.A0A445D4Z0"/>
<name>A0A445D4Z0_ARAHY</name>
<dbReference type="EMBL" id="SDMP01000005">
    <property type="protein sequence ID" value="RYR58297.1"/>
    <property type="molecule type" value="Genomic_DNA"/>
</dbReference>
<comment type="caution">
    <text evidence="2">The sequence shown here is derived from an EMBL/GenBank/DDBJ whole genome shotgun (WGS) entry which is preliminary data.</text>
</comment>
<evidence type="ECO:0000313" key="3">
    <source>
        <dbReference type="Proteomes" id="UP000289738"/>
    </source>
</evidence>
<evidence type="ECO:0000313" key="2">
    <source>
        <dbReference type="EMBL" id="RYR58297.1"/>
    </source>
</evidence>
<protein>
    <recommendedName>
        <fullName evidence="4">Oxo-4-hydroxy-4-carboxy-5-ureidoimidazoline decarboxylase domain-containing protein</fullName>
    </recommendedName>
</protein>